<evidence type="ECO:0000313" key="2">
    <source>
        <dbReference type="EMBL" id="SMP14255.1"/>
    </source>
</evidence>
<protein>
    <recommendedName>
        <fullName evidence="4">Dihydroorotate dehydrogenase</fullName>
    </recommendedName>
</protein>
<sequence>MAEKFDDDMLDDLFAAARNDSRATPSPDLLARVLSEAEGLQVADPAPVAQVVRPSLWAAVVAAVGGWPALGGVAMAGVAGVWIGVASGTTLMADTLGLDIYGETAQSYLSDLDDTYAFDLTAEE</sequence>
<evidence type="ECO:0008006" key="4">
    <source>
        <dbReference type="Google" id="ProtNLM"/>
    </source>
</evidence>
<evidence type="ECO:0000256" key="1">
    <source>
        <dbReference type="SAM" id="Phobius"/>
    </source>
</evidence>
<evidence type="ECO:0000313" key="3">
    <source>
        <dbReference type="Proteomes" id="UP001157961"/>
    </source>
</evidence>
<feature type="transmembrane region" description="Helical" evidence="1">
    <location>
        <begin position="56"/>
        <end position="83"/>
    </location>
</feature>
<keyword evidence="1" id="KW-0812">Transmembrane</keyword>
<proteinExistence type="predicted"/>
<dbReference type="Proteomes" id="UP001157961">
    <property type="component" value="Unassembled WGS sequence"/>
</dbReference>
<gene>
    <name evidence="2" type="ORF">SAMN06265373_102649</name>
</gene>
<keyword evidence="1" id="KW-1133">Transmembrane helix</keyword>
<comment type="caution">
    <text evidence="2">The sequence shown here is derived from an EMBL/GenBank/DDBJ whole genome shotgun (WGS) entry which is preliminary data.</text>
</comment>
<keyword evidence="3" id="KW-1185">Reference proteome</keyword>
<keyword evidence="1" id="KW-0472">Membrane</keyword>
<accession>A0ABY1NPP0</accession>
<name>A0ABY1NPP0_9RHOB</name>
<dbReference type="EMBL" id="FXTY01000002">
    <property type="protein sequence ID" value="SMP14255.1"/>
    <property type="molecule type" value="Genomic_DNA"/>
</dbReference>
<reference evidence="2 3" key="1">
    <citation type="submission" date="2017-05" db="EMBL/GenBank/DDBJ databases">
        <authorList>
            <person name="Varghese N."/>
            <person name="Submissions S."/>
        </authorList>
    </citation>
    <scope>NUCLEOTIDE SEQUENCE [LARGE SCALE GENOMIC DNA]</scope>
    <source>
        <strain evidence="2 3">DSM 29734</strain>
    </source>
</reference>
<organism evidence="2 3">
    <name type="scientific">Shimia sagamensis</name>
    <dbReference type="NCBI Taxonomy" id="1566352"/>
    <lineage>
        <taxon>Bacteria</taxon>
        <taxon>Pseudomonadati</taxon>
        <taxon>Pseudomonadota</taxon>
        <taxon>Alphaproteobacteria</taxon>
        <taxon>Rhodobacterales</taxon>
        <taxon>Roseobacteraceae</taxon>
    </lineage>
</organism>
<dbReference type="RefSeq" id="WP_283425369.1">
    <property type="nucleotide sequence ID" value="NZ_FXTY01000002.1"/>
</dbReference>